<evidence type="ECO:0000313" key="1">
    <source>
        <dbReference type="EMBL" id="QDZ10512.1"/>
    </source>
</evidence>
<dbReference type="KEGG" id="dea:FPZ08_06965"/>
<name>A0A5B8LSP2_9HYPH</name>
<dbReference type="Proteomes" id="UP000315364">
    <property type="component" value="Chromosome"/>
</dbReference>
<dbReference type="OrthoDB" id="8448578at2"/>
<protein>
    <submittedName>
        <fullName evidence="1">Uncharacterized protein</fullName>
    </submittedName>
</protein>
<proteinExistence type="predicted"/>
<evidence type="ECO:0000313" key="2">
    <source>
        <dbReference type="Proteomes" id="UP000315364"/>
    </source>
</evidence>
<gene>
    <name evidence="1" type="ORF">FPZ08_06965</name>
</gene>
<organism evidence="1 2">
    <name type="scientific">Devosia ginsengisoli</name>
    <dbReference type="NCBI Taxonomy" id="400770"/>
    <lineage>
        <taxon>Bacteria</taxon>
        <taxon>Pseudomonadati</taxon>
        <taxon>Pseudomonadota</taxon>
        <taxon>Alphaproteobacteria</taxon>
        <taxon>Hyphomicrobiales</taxon>
        <taxon>Devosiaceae</taxon>
        <taxon>Devosia</taxon>
    </lineage>
</organism>
<dbReference type="AlphaFoldDB" id="A0A5B8LSP2"/>
<reference evidence="1 2" key="1">
    <citation type="submission" date="2019-07" db="EMBL/GenBank/DDBJ databases">
        <title>Full genome sequence of Devosia sp. Gsoil 520.</title>
        <authorList>
            <person name="Im W.-T."/>
        </authorList>
    </citation>
    <scope>NUCLEOTIDE SEQUENCE [LARGE SCALE GENOMIC DNA]</scope>
    <source>
        <strain evidence="1 2">Gsoil 520</strain>
    </source>
</reference>
<dbReference type="EMBL" id="CP042304">
    <property type="protein sequence ID" value="QDZ10512.1"/>
    <property type="molecule type" value="Genomic_DNA"/>
</dbReference>
<accession>A0A5B8LSP2</accession>
<keyword evidence="2" id="KW-1185">Reference proteome</keyword>
<dbReference type="RefSeq" id="WP_146289299.1">
    <property type="nucleotide sequence ID" value="NZ_CP042304.1"/>
</dbReference>
<sequence>MSGFVGYVGGQLVIEKDDRLVLSTGDTLVQFLTSEQTFSRNCVFPDVPKGEGYVYNFDVDYSALAESYGYVFNNASCVLAKPQEWENQITLGAIPDGADIFWGKALLNRTVGPSHSWGVESLTPRIRMNDYIQITGSFLLEQVRGLSRALSVFISGDNLIVDLQQSCGPAAGNFGNWGQTMAPEADRRGGNVSAPSGAGKYVHTAHNGFTGSGTVDDYSNTFPVPTLVTIAAQYQNGGVNEAPYSDPTDYGVTYALTVKGRFGRRS</sequence>